<dbReference type="RefSeq" id="WP_268263804.1">
    <property type="nucleotide sequence ID" value="NZ_JALQCX010000071.1"/>
</dbReference>
<feature type="signal peptide" evidence="1">
    <location>
        <begin position="1"/>
        <end position="46"/>
    </location>
</feature>
<reference evidence="2 3" key="1">
    <citation type="journal article" date="2022" name="Int. J. Syst. Evol. Microbiol.">
        <title>Pseudomonas aegrilactucae sp. nov. and Pseudomonas morbosilactucae sp. nov., pathogens causing bacterial rot of lettuce in Japan.</title>
        <authorList>
            <person name="Sawada H."/>
            <person name="Fujikawa T."/>
            <person name="Satou M."/>
        </authorList>
    </citation>
    <scope>NUCLEOTIDE SEQUENCE [LARGE SCALE GENOMIC DNA]</scope>
    <source>
        <strain evidence="2 3">MAFF 302046</strain>
    </source>
</reference>
<dbReference type="EMBL" id="JALQCX010000071">
    <property type="protein sequence ID" value="MCK9818141.1"/>
    <property type="molecule type" value="Genomic_DNA"/>
</dbReference>
<accession>A0ABT0JQE9</accession>
<dbReference type="Proteomes" id="UP001155163">
    <property type="component" value="Unassembled WGS sequence"/>
</dbReference>
<protein>
    <recommendedName>
        <fullName evidence="4">Penicillin-binding protein activator LpoB</fullName>
    </recommendedName>
</protein>
<proteinExistence type="predicted"/>
<keyword evidence="3" id="KW-1185">Reference proteome</keyword>
<keyword evidence="1" id="KW-0732">Signal</keyword>
<reference evidence="2 3" key="2">
    <citation type="journal article" date="2023" name="Plant Pathol.">
        <title>Dismantling and reorganizing Pseudomonas marginalis sensu#lato.</title>
        <authorList>
            <person name="Sawada H."/>
            <person name="Fujikawa T."/>
            <person name="Satou M."/>
        </authorList>
    </citation>
    <scope>NUCLEOTIDE SEQUENCE [LARGE SCALE GENOMIC DNA]</scope>
    <source>
        <strain evidence="2 3">MAFF 302046</strain>
    </source>
</reference>
<gene>
    <name evidence="2" type="ORF">M1B35_29435</name>
</gene>
<evidence type="ECO:0000256" key="1">
    <source>
        <dbReference type="SAM" id="SignalP"/>
    </source>
</evidence>
<evidence type="ECO:0000313" key="3">
    <source>
        <dbReference type="Proteomes" id="UP001155163"/>
    </source>
</evidence>
<feature type="chain" id="PRO_5046388045" description="Penicillin-binding protein activator LpoB" evidence="1">
    <location>
        <begin position="47"/>
        <end position="266"/>
    </location>
</feature>
<evidence type="ECO:0000313" key="2">
    <source>
        <dbReference type="EMBL" id="MCK9818141.1"/>
    </source>
</evidence>
<evidence type="ECO:0008006" key="4">
    <source>
        <dbReference type="Google" id="ProtNLM"/>
    </source>
</evidence>
<organism evidence="2 3">
    <name type="scientific">Pseudomonas morbosilactucae</name>
    <dbReference type="NCBI Taxonomy" id="2938197"/>
    <lineage>
        <taxon>Bacteria</taxon>
        <taxon>Pseudomonadati</taxon>
        <taxon>Pseudomonadota</taxon>
        <taxon>Gammaproteobacteria</taxon>
        <taxon>Pseudomonadales</taxon>
        <taxon>Pseudomonadaceae</taxon>
        <taxon>Pseudomonas</taxon>
    </lineage>
</organism>
<name>A0ABT0JQE9_9PSED</name>
<sequence>MQFPFVANEFNEAQAVKQTCKRTRLKGLSVLATATFVALASTASLAADDISGVTIGSSLAQAQEAIAKANPDFTVTPLMLTNGKAAGVTAKTSDLMMSTGTNHPGGPSDEFAALLNDAGKVWFVARVQRFDKGGRIDVNTFKSALTEKFGQPSDTMVIGAMGLNWQYDRNGKQWTGSGLAPCQGNGTITPIPGVSVTAPRSFSPNCGKIITVRAAKEKDQMVASYTLSITDAKVMFDELASQDANAEAVRKQKLADEKAKAVKPKI</sequence>
<comment type="caution">
    <text evidence="2">The sequence shown here is derived from an EMBL/GenBank/DDBJ whole genome shotgun (WGS) entry which is preliminary data.</text>
</comment>